<dbReference type="InterPro" id="IPR000014">
    <property type="entry name" value="PAS"/>
</dbReference>
<evidence type="ECO:0000313" key="3">
    <source>
        <dbReference type="Proteomes" id="UP000484842"/>
    </source>
</evidence>
<comment type="caution">
    <text evidence="2">The sequence shown here is derived from an EMBL/GenBank/DDBJ whole genome shotgun (WGS) entry which is preliminary data.</text>
</comment>
<dbReference type="Gene3D" id="3.30.450.20">
    <property type="entry name" value="PAS domain"/>
    <property type="match status" value="1"/>
</dbReference>
<keyword evidence="3" id="KW-1185">Reference proteome</keyword>
<dbReference type="Proteomes" id="UP000484842">
    <property type="component" value="Unassembled WGS sequence"/>
</dbReference>
<accession>A0A7X1NXE9</accession>
<proteinExistence type="predicted"/>
<evidence type="ECO:0000259" key="1">
    <source>
        <dbReference type="Pfam" id="PF13188"/>
    </source>
</evidence>
<dbReference type="AlphaFoldDB" id="A0A7X1NXE9"/>
<dbReference type="InterPro" id="IPR035965">
    <property type="entry name" value="PAS-like_dom_sf"/>
</dbReference>
<dbReference type="EMBL" id="WBSL01000007">
    <property type="protein sequence ID" value="MPY67606.1"/>
    <property type="molecule type" value="Genomic_DNA"/>
</dbReference>
<dbReference type="Pfam" id="PF13188">
    <property type="entry name" value="PAS_8"/>
    <property type="match status" value="1"/>
</dbReference>
<dbReference type="SUPFAM" id="SSF55785">
    <property type="entry name" value="PYP-like sensor domain (PAS domain)"/>
    <property type="match status" value="1"/>
</dbReference>
<name>A0A7X1NXE9_9DEIO</name>
<dbReference type="RefSeq" id="WP_152872006.1">
    <property type="nucleotide sequence ID" value="NZ_WBSL01000007.1"/>
</dbReference>
<sequence>MNRQLLESAGEGILRVDPSVNTTFANPAALAMTSHSLGAMLRCSQHPLLHPTRSDGQVYPRRRNA</sequence>
<feature type="domain" description="PAS" evidence="1">
    <location>
        <begin position="3"/>
        <end position="42"/>
    </location>
</feature>
<reference evidence="2 3" key="1">
    <citation type="submission" date="2019-10" db="EMBL/GenBank/DDBJ databases">
        <title>Deinococcus sp. isolated from soil.</title>
        <authorList>
            <person name="Li Y."/>
            <person name="Wang J."/>
        </authorList>
    </citation>
    <scope>NUCLEOTIDE SEQUENCE [LARGE SCALE GENOMIC DNA]</scope>
    <source>
        <strain evidence="2 3">SDU3-2</strain>
    </source>
</reference>
<evidence type="ECO:0000313" key="2">
    <source>
        <dbReference type="EMBL" id="MPY67606.1"/>
    </source>
</evidence>
<organism evidence="2 3">
    <name type="scientific">Deinococcus terrestris</name>
    <dbReference type="NCBI Taxonomy" id="2651870"/>
    <lineage>
        <taxon>Bacteria</taxon>
        <taxon>Thermotogati</taxon>
        <taxon>Deinococcota</taxon>
        <taxon>Deinococci</taxon>
        <taxon>Deinococcales</taxon>
        <taxon>Deinococcaceae</taxon>
        <taxon>Deinococcus</taxon>
    </lineage>
</organism>
<gene>
    <name evidence="2" type="ORF">F8S09_13080</name>
</gene>
<protein>
    <submittedName>
        <fullName evidence="2">PAS domain-containing protein</fullName>
    </submittedName>
</protein>